<feature type="signal peptide" evidence="2">
    <location>
        <begin position="1"/>
        <end position="25"/>
    </location>
</feature>
<keyword evidence="2" id="KW-0732">Signal</keyword>
<evidence type="ECO:0000256" key="1">
    <source>
        <dbReference type="SAM" id="Coils"/>
    </source>
</evidence>
<dbReference type="EMBL" id="VRTY01000014">
    <property type="protein sequence ID" value="TXK50052.1"/>
    <property type="molecule type" value="Genomic_DNA"/>
</dbReference>
<dbReference type="InterPro" id="IPR010131">
    <property type="entry name" value="MdtP/NodT-like"/>
</dbReference>
<evidence type="ECO:0000256" key="2">
    <source>
        <dbReference type="SAM" id="SignalP"/>
    </source>
</evidence>
<keyword evidence="4" id="KW-1185">Reference proteome</keyword>
<feature type="chain" id="PRO_5022906256" evidence="2">
    <location>
        <begin position="26"/>
        <end position="398"/>
    </location>
</feature>
<dbReference type="Proteomes" id="UP000321926">
    <property type="component" value="Unassembled WGS sequence"/>
</dbReference>
<feature type="coiled-coil region" evidence="1">
    <location>
        <begin position="127"/>
        <end position="161"/>
    </location>
</feature>
<name>A0A5C8KDE6_9BACT</name>
<dbReference type="OrthoDB" id="712316at2"/>
<feature type="coiled-coil region" evidence="1">
    <location>
        <begin position="307"/>
        <end position="341"/>
    </location>
</feature>
<organism evidence="3 4">
    <name type="scientific">Pontibacter qinzhouensis</name>
    <dbReference type="NCBI Taxonomy" id="2603253"/>
    <lineage>
        <taxon>Bacteria</taxon>
        <taxon>Pseudomonadati</taxon>
        <taxon>Bacteroidota</taxon>
        <taxon>Cytophagia</taxon>
        <taxon>Cytophagales</taxon>
        <taxon>Hymenobacteraceae</taxon>
        <taxon>Pontibacter</taxon>
    </lineage>
</organism>
<reference evidence="3 4" key="1">
    <citation type="submission" date="2019-08" db="EMBL/GenBank/DDBJ databases">
        <authorList>
            <person name="Shi S."/>
        </authorList>
    </citation>
    <scope>NUCLEOTIDE SEQUENCE [LARGE SCALE GENOMIC DNA]</scope>
    <source>
        <strain evidence="3 4">GY10130</strain>
    </source>
</reference>
<dbReference type="Gene3D" id="1.20.1600.10">
    <property type="entry name" value="Outer membrane efflux proteins (OEP)"/>
    <property type="match status" value="1"/>
</dbReference>
<keyword evidence="1" id="KW-0175">Coiled coil</keyword>
<accession>A0A5C8KDE6</accession>
<gene>
    <name evidence="3" type="ORF">FVR03_05465</name>
</gene>
<protein>
    <submittedName>
        <fullName evidence="3">TolC family protein</fullName>
    </submittedName>
</protein>
<dbReference type="SUPFAM" id="SSF56954">
    <property type="entry name" value="Outer membrane efflux proteins (OEP)"/>
    <property type="match status" value="1"/>
</dbReference>
<evidence type="ECO:0000313" key="3">
    <source>
        <dbReference type="EMBL" id="TXK50052.1"/>
    </source>
</evidence>
<evidence type="ECO:0000313" key="4">
    <source>
        <dbReference type="Proteomes" id="UP000321926"/>
    </source>
</evidence>
<sequence>MRKTMYRYLITSLCLYLLVAVQAKAQQTVAGVLQQVAANNKTLQAAAQYSEARKLEFKTGLNPEDPFVEYVYFNGQPAEAGNQKEFALTQRIDFPTAYGRKRRVASLQEAQADYQYAQQRQNILLQAQQAALQLIYLNKQARELEKRYQDVEALYRRFQKSTRAGEGNVLDENKARIRLLDIRATLQANKARRRVLEEKLKELNGGQPVALSDTAFAAMPAVPAFEVLDSLIEVSDPRLKTLEQQARVQEEKVKVARALALPKLEGGYRYQSILGQTFQGVHAGISIPLWERRNTVSTQQAYSQYAQAQLEAERVSHRQEVKQAYEEYRVLQESLRDYQELMERPENLRLLEKALRLGEISAAEYFMELSFYYDTYDKYLELEAEAQQKVAELLRYTL</sequence>
<dbReference type="PANTHER" id="PTHR30203:SF24">
    <property type="entry name" value="BLR4935 PROTEIN"/>
    <property type="match status" value="1"/>
</dbReference>
<comment type="caution">
    <text evidence="3">The sequence shown here is derived from an EMBL/GenBank/DDBJ whole genome shotgun (WGS) entry which is preliminary data.</text>
</comment>
<dbReference type="AlphaFoldDB" id="A0A5C8KDE6"/>
<dbReference type="GO" id="GO:0015562">
    <property type="term" value="F:efflux transmembrane transporter activity"/>
    <property type="evidence" value="ECO:0007669"/>
    <property type="project" value="InterPro"/>
</dbReference>
<proteinExistence type="predicted"/>
<dbReference type="PANTHER" id="PTHR30203">
    <property type="entry name" value="OUTER MEMBRANE CATION EFFLUX PROTEIN"/>
    <property type="match status" value="1"/>
</dbReference>